<comment type="caution">
    <text evidence="3">The sequence shown here is derived from an EMBL/GenBank/DDBJ whole genome shotgun (WGS) entry which is preliminary data.</text>
</comment>
<dbReference type="RefSeq" id="WP_250051168.1">
    <property type="nucleotide sequence ID" value="NZ_JAMJPH010000001.1"/>
</dbReference>
<dbReference type="Pfam" id="PF13845">
    <property type="entry name" value="Septum_form"/>
    <property type="match status" value="1"/>
</dbReference>
<evidence type="ECO:0000313" key="3">
    <source>
        <dbReference type="EMBL" id="MCM0620384.1"/>
    </source>
</evidence>
<feature type="domain" description="Septum formation-related" evidence="2">
    <location>
        <begin position="120"/>
        <end position="224"/>
    </location>
</feature>
<feature type="chain" id="PRO_5040932509" evidence="1">
    <location>
        <begin position="21"/>
        <end position="250"/>
    </location>
</feature>
<evidence type="ECO:0000259" key="2">
    <source>
        <dbReference type="Pfam" id="PF13845"/>
    </source>
</evidence>
<accession>A0A9X2D973</accession>
<dbReference type="InterPro" id="IPR026004">
    <property type="entry name" value="Septum_form"/>
</dbReference>
<proteinExistence type="predicted"/>
<evidence type="ECO:0000313" key="4">
    <source>
        <dbReference type="Proteomes" id="UP001139485"/>
    </source>
</evidence>
<protein>
    <submittedName>
        <fullName evidence="3">Septum formation family protein</fullName>
    </submittedName>
</protein>
<gene>
    <name evidence="3" type="ORF">M8330_08750</name>
</gene>
<feature type="signal peptide" evidence="1">
    <location>
        <begin position="1"/>
        <end position="20"/>
    </location>
</feature>
<sequence length="250" mass="27539">MHRLGLSLLALLLGPLVLLAATSAPATAAGAWKGAPQVGDCYKLTWKQVQRASVPVDPVACSKGHQAVVLRTGLLDADTDWDDTDAVAHAIARRCATAADPWTTDDPRVSYRTMYLPLIFWPTAAQRARGARWYRCDLALQGTGEALAQLPEKLVKVTSSNVSRRTRRSVTRCVTSEYLYTLCDRTHAYRGTGTFVAKKLSKRTAKAQRQVRARAVDRCPALTSTDDWIYSSQAVTARSRVVLCYSRLSR</sequence>
<dbReference type="Proteomes" id="UP001139485">
    <property type="component" value="Unassembled WGS sequence"/>
</dbReference>
<name>A0A9X2D973_9ACTN</name>
<evidence type="ECO:0000256" key="1">
    <source>
        <dbReference type="SAM" id="SignalP"/>
    </source>
</evidence>
<organism evidence="3 4">
    <name type="scientific">Nocardioides bruguierae</name>
    <dbReference type="NCBI Taxonomy" id="2945102"/>
    <lineage>
        <taxon>Bacteria</taxon>
        <taxon>Bacillati</taxon>
        <taxon>Actinomycetota</taxon>
        <taxon>Actinomycetes</taxon>
        <taxon>Propionibacteriales</taxon>
        <taxon>Nocardioidaceae</taxon>
        <taxon>Nocardioides</taxon>
    </lineage>
</organism>
<reference evidence="3" key="1">
    <citation type="submission" date="2022-05" db="EMBL/GenBank/DDBJ databases">
        <authorList>
            <person name="Tuo L."/>
        </authorList>
    </citation>
    <scope>NUCLEOTIDE SEQUENCE</scope>
    <source>
        <strain evidence="3">BSK12Z-4</strain>
    </source>
</reference>
<keyword evidence="1" id="KW-0732">Signal</keyword>
<dbReference type="EMBL" id="JAMOIL010000009">
    <property type="protein sequence ID" value="MCM0620384.1"/>
    <property type="molecule type" value="Genomic_DNA"/>
</dbReference>
<keyword evidence="4" id="KW-1185">Reference proteome</keyword>
<dbReference type="AlphaFoldDB" id="A0A9X2D973"/>